<organism evidence="2 3">
    <name type="scientific">Candidatus Electrothrix marina</name>
    <dbReference type="NCBI Taxonomy" id="1859130"/>
    <lineage>
        <taxon>Bacteria</taxon>
        <taxon>Pseudomonadati</taxon>
        <taxon>Thermodesulfobacteriota</taxon>
        <taxon>Desulfobulbia</taxon>
        <taxon>Desulfobulbales</taxon>
        <taxon>Desulfobulbaceae</taxon>
        <taxon>Candidatus Electrothrix</taxon>
    </lineage>
</organism>
<name>A0A444IS70_9BACT</name>
<dbReference type="InterPro" id="IPR025246">
    <property type="entry name" value="IS30-like_HTH"/>
</dbReference>
<feature type="domain" description="Transposase IS30-like HTH" evidence="1">
    <location>
        <begin position="2"/>
        <end position="39"/>
    </location>
</feature>
<protein>
    <submittedName>
        <fullName evidence="2">Helix-turn-helix domain-containing protein</fullName>
    </submittedName>
</protein>
<reference evidence="2 3" key="1">
    <citation type="submission" date="2017-01" db="EMBL/GenBank/DDBJ databases">
        <title>The cable genome- insights into the physiology and evolution of filamentous bacteria capable of sulfide oxidation via long distance electron transfer.</title>
        <authorList>
            <person name="Schreiber L."/>
            <person name="Bjerg J.T."/>
            <person name="Boggild A."/>
            <person name="Van De Vossenberg J."/>
            <person name="Meysman F."/>
            <person name="Nielsen L.P."/>
            <person name="Schramm A."/>
            <person name="Kjeldsen K.U."/>
        </authorList>
    </citation>
    <scope>NUCLEOTIDE SEQUENCE [LARGE SCALE GENOMIC DNA]</scope>
    <source>
        <strain evidence="2">A2</strain>
    </source>
</reference>
<sequence length="39" mass="4330">MSCTHLSLAERYHIEIELKMNVSPNQIAKAVGRSQSTVS</sequence>
<evidence type="ECO:0000259" key="1">
    <source>
        <dbReference type="Pfam" id="PF13936"/>
    </source>
</evidence>
<dbReference type="Pfam" id="PF13936">
    <property type="entry name" value="HTH_38"/>
    <property type="match status" value="1"/>
</dbReference>
<evidence type="ECO:0000313" key="2">
    <source>
        <dbReference type="EMBL" id="RWX43719.1"/>
    </source>
</evidence>
<accession>A0A444IS70</accession>
<dbReference type="AlphaFoldDB" id="A0A444IS70"/>
<dbReference type="Proteomes" id="UP000286862">
    <property type="component" value="Unassembled WGS sequence"/>
</dbReference>
<evidence type="ECO:0000313" key="3">
    <source>
        <dbReference type="Proteomes" id="UP000286862"/>
    </source>
</evidence>
<gene>
    <name evidence="2" type="ORF">VT99_13651</name>
</gene>
<dbReference type="EMBL" id="MTKQ01000365">
    <property type="protein sequence ID" value="RWX43719.1"/>
    <property type="molecule type" value="Genomic_DNA"/>
</dbReference>
<dbReference type="Gene3D" id="1.10.10.60">
    <property type="entry name" value="Homeodomain-like"/>
    <property type="match status" value="1"/>
</dbReference>
<proteinExistence type="predicted"/>
<comment type="caution">
    <text evidence="2">The sequence shown here is derived from an EMBL/GenBank/DDBJ whole genome shotgun (WGS) entry which is preliminary data.</text>
</comment>